<feature type="domain" description="Glycosyl transferase family 1" evidence="1">
    <location>
        <begin position="223"/>
        <end position="380"/>
    </location>
</feature>
<dbReference type="PANTHER" id="PTHR45947:SF3">
    <property type="entry name" value="SULFOQUINOVOSYL TRANSFERASE SQD2"/>
    <property type="match status" value="1"/>
</dbReference>
<dbReference type="OrthoDB" id="9815550at2"/>
<evidence type="ECO:0000313" key="4">
    <source>
        <dbReference type="Proteomes" id="UP000434639"/>
    </source>
</evidence>
<feature type="domain" description="Glycosyltransferase subfamily 4-like N-terminal" evidence="2">
    <location>
        <begin position="14"/>
        <end position="208"/>
    </location>
</feature>
<proteinExistence type="predicted"/>
<organism evidence="3 4">
    <name type="scientific">Metabacillus mangrovi</name>
    <dbReference type="NCBI Taxonomy" id="1491830"/>
    <lineage>
        <taxon>Bacteria</taxon>
        <taxon>Bacillati</taxon>
        <taxon>Bacillota</taxon>
        <taxon>Bacilli</taxon>
        <taxon>Bacillales</taxon>
        <taxon>Bacillaceae</taxon>
        <taxon>Metabacillus</taxon>
    </lineage>
</organism>
<gene>
    <name evidence="3" type="ORF">GKZ89_18365</name>
</gene>
<dbReference type="RefSeq" id="WP_155113860.1">
    <property type="nucleotide sequence ID" value="NZ_WMIB01000027.1"/>
</dbReference>
<evidence type="ECO:0000259" key="1">
    <source>
        <dbReference type="Pfam" id="PF00534"/>
    </source>
</evidence>
<dbReference type="InterPro" id="IPR001296">
    <property type="entry name" value="Glyco_trans_1"/>
</dbReference>
<dbReference type="InterPro" id="IPR050194">
    <property type="entry name" value="Glycosyltransferase_grp1"/>
</dbReference>
<keyword evidence="3" id="KW-0808">Transferase</keyword>
<dbReference type="AlphaFoldDB" id="A0A7X2V603"/>
<protein>
    <submittedName>
        <fullName evidence="3">Glycosyltransferase</fullName>
    </submittedName>
</protein>
<evidence type="ECO:0000313" key="3">
    <source>
        <dbReference type="EMBL" id="MTH55362.1"/>
    </source>
</evidence>
<reference evidence="3 4" key="1">
    <citation type="journal article" date="2017" name="Int. J. Syst. Evol. Microbiol.">
        <title>Bacillus mangrovi sp. nov., isolated from a sediment sample from a mangrove forest.</title>
        <authorList>
            <person name="Gupta V."/>
            <person name="Singh P.K."/>
            <person name="Korpole S."/>
            <person name="Tanuku N.R.S."/>
            <person name="Pinnaka A.K."/>
        </authorList>
    </citation>
    <scope>NUCLEOTIDE SEQUENCE [LARGE SCALE GENOMIC DNA]</scope>
    <source>
        <strain evidence="3 4">KCTC 33872</strain>
    </source>
</reference>
<comment type="caution">
    <text evidence="3">The sequence shown here is derived from an EMBL/GenBank/DDBJ whole genome shotgun (WGS) entry which is preliminary data.</text>
</comment>
<dbReference type="PANTHER" id="PTHR45947">
    <property type="entry name" value="SULFOQUINOVOSYL TRANSFERASE SQD2"/>
    <property type="match status" value="1"/>
</dbReference>
<dbReference type="CDD" id="cd03801">
    <property type="entry name" value="GT4_PimA-like"/>
    <property type="match status" value="1"/>
</dbReference>
<name>A0A7X2V603_9BACI</name>
<dbReference type="EMBL" id="WMIB01000027">
    <property type="protein sequence ID" value="MTH55362.1"/>
    <property type="molecule type" value="Genomic_DNA"/>
</dbReference>
<sequence length="480" mass="53563">MKILLATFWSIPHVGGVWPYMLHLKSKLEEYGHEVDLMGPDDKKRVMQVVNEGRTVNMDQLMEPVKQYLTPASCPLTYIHPLIEYMELKRYSFELGAAFLGIEKYDLIHTQDVISSECISRLKREGTAHVATLHGSVAHEVLKQVGDEFPHHPHSELARTYYRQLEHIGATCADLTVTANHWLKNILTGEFNVRDQQVRVMQYGYDISSFLQQAQGDPGIAAAPGKKVIFFAGRLVDLKGVQHLITALSELKNHRDDWVCWIAGTGEMEASLRAQAAGLGLMNDVLFLGERHDIPKIMAKADLYVQPSLIDNQPLSVVEAQISGVPVIVHHAGGLPEMVQHQVTGLIYSNSNTHELCGHLFSLIADDSYRNYMGENARAWAMEHWALDQGVQNLLQVYNEAAGRQGAGASYSKNLMQQTRASLEPAVWAPQEAVFNSVYSSLISLSDPPYPIAVHKGTWDLIRHAVPAGYTIPNPTLYNL</sequence>
<dbReference type="GO" id="GO:0016757">
    <property type="term" value="F:glycosyltransferase activity"/>
    <property type="evidence" value="ECO:0007669"/>
    <property type="project" value="InterPro"/>
</dbReference>
<accession>A0A7X2V603</accession>
<dbReference type="Pfam" id="PF13439">
    <property type="entry name" value="Glyco_transf_4"/>
    <property type="match status" value="1"/>
</dbReference>
<dbReference type="Pfam" id="PF00534">
    <property type="entry name" value="Glycos_transf_1"/>
    <property type="match status" value="1"/>
</dbReference>
<dbReference type="Proteomes" id="UP000434639">
    <property type="component" value="Unassembled WGS sequence"/>
</dbReference>
<dbReference type="SUPFAM" id="SSF53756">
    <property type="entry name" value="UDP-Glycosyltransferase/glycogen phosphorylase"/>
    <property type="match status" value="1"/>
</dbReference>
<keyword evidence="4" id="KW-1185">Reference proteome</keyword>
<evidence type="ECO:0000259" key="2">
    <source>
        <dbReference type="Pfam" id="PF13439"/>
    </source>
</evidence>
<dbReference type="Gene3D" id="3.40.50.2000">
    <property type="entry name" value="Glycogen Phosphorylase B"/>
    <property type="match status" value="2"/>
</dbReference>
<dbReference type="InterPro" id="IPR028098">
    <property type="entry name" value="Glyco_trans_4-like_N"/>
</dbReference>